<comment type="caution">
    <text evidence="8">The sequence shown here is derived from an EMBL/GenBank/DDBJ whole genome shotgun (WGS) entry which is preliminary data.</text>
</comment>
<evidence type="ECO:0000259" key="7">
    <source>
        <dbReference type="PROSITE" id="PS50850"/>
    </source>
</evidence>
<dbReference type="OrthoDB" id="9814303at2"/>
<protein>
    <submittedName>
        <fullName evidence="8">Multidrug effflux MFS transporter</fullName>
    </submittedName>
</protein>
<feature type="transmembrane region" description="Helical" evidence="6">
    <location>
        <begin position="278"/>
        <end position="295"/>
    </location>
</feature>
<proteinExistence type="predicted"/>
<feature type="transmembrane region" description="Helical" evidence="6">
    <location>
        <begin position="332"/>
        <end position="358"/>
    </location>
</feature>
<feature type="transmembrane region" description="Helical" evidence="6">
    <location>
        <begin position="208"/>
        <end position="227"/>
    </location>
</feature>
<accession>A0A5C5PS13</accession>
<dbReference type="AlphaFoldDB" id="A0A5C5PS13"/>
<dbReference type="SUPFAM" id="SSF103473">
    <property type="entry name" value="MFS general substrate transporter"/>
    <property type="match status" value="1"/>
</dbReference>
<dbReference type="InterPro" id="IPR020846">
    <property type="entry name" value="MFS_dom"/>
</dbReference>
<dbReference type="Gene3D" id="1.20.1720.10">
    <property type="entry name" value="Multidrug resistance protein D"/>
    <property type="match status" value="1"/>
</dbReference>
<dbReference type="PANTHER" id="PTHR23501">
    <property type="entry name" value="MAJOR FACILITATOR SUPERFAMILY"/>
    <property type="match status" value="1"/>
</dbReference>
<feature type="transmembrane region" description="Helical" evidence="6">
    <location>
        <begin position="104"/>
        <end position="121"/>
    </location>
</feature>
<feature type="transmembrane region" description="Helical" evidence="6">
    <location>
        <begin position="364"/>
        <end position="383"/>
    </location>
</feature>
<dbReference type="PROSITE" id="PS50850">
    <property type="entry name" value="MFS"/>
    <property type="match status" value="1"/>
</dbReference>
<keyword evidence="3 6" id="KW-0812">Transmembrane</keyword>
<evidence type="ECO:0000256" key="1">
    <source>
        <dbReference type="ARBA" id="ARBA00004127"/>
    </source>
</evidence>
<dbReference type="EMBL" id="VFIP01000072">
    <property type="protein sequence ID" value="TWR80766.1"/>
    <property type="molecule type" value="Genomic_DNA"/>
</dbReference>
<name>A0A5C5PS13_9PSED</name>
<feature type="transmembrane region" description="Helical" evidence="6">
    <location>
        <begin position="75"/>
        <end position="92"/>
    </location>
</feature>
<reference evidence="8 9" key="1">
    <citation type="submission" date="2019-06" db="EMBL/GenBank/DDBJ databases">
        <title>Pseudomonas bimorpha sp. nov. isolated from bovine raw milk and skim milk concentrate.</title>
        <authorList>
            <person name="Hofmann K."/>
            <person name="Huptas C."/>
            <person name="Doll E."/>
            <person name="Scherer S."/>
            <person name="Wenning M."/>
        </authorList>
    </citation>
    <scope>NUCLEOTIDE SEQUENCE [LARGE SCALE GENOMIC DNA]</scope>
    <source>
        <strain evidence="8 9">DSM 108990</strain>
    </source>
</reference>
<evidence type="ECO:0000313" key="8">
    <source>
        <dbReference type="EMBL" id="TWR80766.1"/>
    </source>
</evidence>
<dbReference type="GO" id="GO:0022857">
    <property type="term" value="F:transmembrane transporter activity"/>
    <property type="evidence" value="ECO:0007669"/>
    <property type="project" value="InterPro"/>
</dbReference>
<evidence type="ECO:0000256" key="5">
    <source>
        <dbReference type="ARBA" id="ARBA00023136"/>
    </source>
</evidence>
<feature type="transmembrane region" description="Helical" evidence="6">
    <location>
        <begin position="163"/>
        <end position="183"/>
    </location>
</feature>
<evidence type="ECO:0000256" key="4">
    <source>
        <dbReference type="ARBA" id="ARBA00022989"/>
    </source>
</evidence>
<keyword evidence="5 6" id="KW-0472">Membrane</keyword>
<dbReference type="InterPro" id="IPR011701">
    <property type="entry name" value="MFS"/>
</dbReference>
<feature type="transmembrane region" description="Helical" evidence="6">
    <location>
        <begin position="47"/>
        <end position="63"/>
    </location>
</feature>
<keyword evidence="4 6" id="KW-1133">Transmembrane helix</keyword>
<feature type="transmembrane region" description="Helical" evidence="6">
    <location>
        <begin position="133"/>
        <end position="151"/>
    </location>
</feature>
<evidence type="ECO:0000256" key="3">
    <source>
        <dbReference type="ARBA" id="ARBA00022692"/>
    </source>
</evidence>
<dbReference type="GO" id="GO:0012505">
    <property type="term" value="C:endomembrane system"/>
    <property type="evidence" value="ECO:0007669"/>
    <property type="project" value="UniProtKB-SubCell"/>
</dbReference>
<dbReference type="Pfam" id="PF07690">
    <property type="entry name" value="MFS_1"/>
    <property type="match status" value="1"/>
</dbReference>
<feature type="transmembrane region" description="Helical" evidence="6">
    <location>
        <begin position="301"/>
        <end position="320"/>
    </location>
</feature>
<keyword evidence="2" id="KW-0813">Transport</keyword>
<evidence type="ECO:0000256" key="6">
    <source>
        <dbReference type="SAM" id="Phobius"/>
    </source>
</evidence>
<dbReference type="GO" id="GO:0005886">
    <property type="term" value="C:plasma membrane"/>
    <property type="evidence" value="ECO:0007669"/>
    <property type="project" value="TreeGrafter"/>
</dbReference>
<sequence length="387" mass="41499">MPLSNAAFLISMSCLAVFLSQLGMMMYLPALPSIAKALNTTQDLTSLALPVYLAGMAVPMLLWGKWGAALGIKRIMMGSLLLFSVSSALLSLCTQIETFISLRFVQGMGASGLSVMARSLIAQHFKGSELAKVLSWLSIAFVISLGIGQYAGAVLMSAFDWPVIFWGLGASALIQIVMVYAYLPDSPHVSHTPVCWSHYLTLVRHRPFLLPVLMGGLGYGIIIGFNTAAPSIFQNTYQWSAYDYGQLGWAMSLAYLLGSLVVNRYVTVWGQTTMSRMAIRVMLAASAGMMAALWINSTSALLLWLPYCLIICGQAINYPISLSQASEHSPVGGPYAMALCGFIHQVLAAVIGASVSGLGIQQPIALASLCLLLVVMVLGVKIMQPRA</sequence>
<gene>
    <name evidence="8" type="ORF">FJD37_22495</name>
</gene>
<feature type="domain" description="Major facilitator superfamily (MFS) profile" evidence="7">
    <location>
        <begin position="9"/>
        <end position="387"/>
    </location>
</feature>
<comment type="subcellular location">
    <subcellularLocation>
        <location evidence="1">Endomembrane system</location>
        <topology evidence="1">Multi-pass membrane protein</topology>
    </subcellularLocation>
</comment>
<dbReference type="Proteomes" id="UP000317901">
    <property type="component" value="Unassembled WGS sequence"/>
</dbReference>
<dbReference type="PANTHER" id="PTHR23501:SF191">
    <property type="entry name" value="VACUOLAR BASIC AMINO ACID TRANSPORTER 4"/>
    <property type="match status" value="1"/>
</dbReference>
<dbReference type="RefSeq" id="WP_146427612.1">
    <property type="nucleotide sequence ID" value="NZ_VFIP01000072.1"/>
</dbReference>
<feature type="transmembrane region" description="Helical" evidence="6">
    <location>
        <begin position="247"/>
        <end position="266"/>
    </location>
</feature>
<evidence type="ECO:0000313" key="9">
    <source>
        <dbReference type="Proteomes" id="UP000317901"/>
    </source>
</evidence>
<dbReference type="InterPro" id="IPR036259">
    <property type="entry name" value="MFS_trans_sf"/>
</dbReference>
<organism evidence="8 9">
    <name type="scientific">Pseudomonas saxonica</name>
    <dbReference type="NCBI Taxonomy" id="2600598"/>
    <lineage>
        <taxon>Bacteria</taxon>
        <taxon>Pseudomonadati</taxon>
        <taxon>Pseudomonadota</taxon>
        <taxon>Gammaproteobacteria</taxon>
        <taxon>Pseudomonadales</taxon>
        <taxon>Pseudomonadaceae</taxon>
        <taxon>Pseudomonas</taxon>
    </lineage>
</organism>
<evidence type="ECO:0000256" key="2">
    <source>
        <dbReference type="ARBA" id="ARBA00022448"/>
    </source>
</evidence>